<dbReference type="RefSeq" id="WP_377769662.1">
    <property type="nucleotide sequence ID" value="NZ_JBHUHO010000008.1"/>
</dbReference>
<keyword evidence="1" id="KW-1133">Transmembrane helix</keyword>
<dbReference type="InterPro" id="IPR008979">
    <property type="entry name" value="Galactose-bd-like_sf"/>
</dbReference>
<feature type="transmembrane region" description="Helical" evidence="1">
    <location>
        <begin position="47"/>
        <end position="69"/>
    </location>
</feature>
<reference evidence="4" key="1">
    <citation type="journal article" date="2019" name="Int. J. Syst. Evol. Microbiol.">
        <title>The Global Catalogue of Microorganisms (GCM) 10K type strain sequencing project: providing services to taxonomists for standard genome sequencing and annotation.</title>
        <authorList>
            <consortium name="The Broad Institute Genomics Platform"/>
            <consortium name="The Broad Institute Genome Sequencing Center for Infectious Disease"/>
            <person name="Wu L."/>
            <person name="Ma J."/>
        </authorList>
    </citation>
    <scope>NUCLEOTIDE SEQUENCE [LARGE SCALE GENOMIC DNA]</scope>
    <source>
        <strain evidence="4">GH52</strain>
    </source>
</reference>
<dbReference type="EMBL" id="JBHUHO010000008">
    <property type="protein sequence ID" value="MFD2114642.1"/>
    <property type="molecule type" value="Genomic_DNA"/>
</dbReference>
<keyword evidence="4" id="KW-1185">Reference proteome</keyword>
<feature type="domain" description="Lyase N-terminal" evidence="2">
    <location>
        <begin position="76"/>
        <end position="119"/>
    </location>
</feature>
<organism evidence="3 4">
    <name type="scientific">Paenibacillus yanchengensis</name>
    <dbReference type="NCBI Taxonomy" id="2035833"/>
    <lineage>
        <taxon>Bacteria</taxon>
        <taxon>Bacillati</taxon>
        <taxon>Bacillota</taxon>
        <taxon>Bacilli</taxon>
        <taxon>Bacillales</taxon>
        <taxon>Paenibacillaceae</taxon>
        <taxon>Paenibacillus</taxon>
    </lineage>
</organism>
<evidence type="ECO:0000259" key="2">
    <source>
        <dbReference type="Pfam" id="PF09092"/>
    </source>
</evidence>
<dbReference type="Proteomes" id="UP001597362">
    <property type="component" value="Unassembled WGS sequence"/>
</dbReference>
<evidence type="ECO:0000313" key="3">
    <source>
        <dbReference type="EMBL" id="MFD2114642.1"/>
    </source>
</evidence>
<proteinExistence type="predicted"/>
<accession>A0ABW4YG34</accession>
<dbReference type="SUPFAM" id="SSF49785">
    <property type="entry name" value="Galactose-binding domain-like"/>
    <property type="match status" value="1"/>
</dbReference>
<name>A0ABW4YG34_9BACL</name>
<sequence>MKRGDQREERKTTFYRFLRRFTATIIQLIYKRKIREGGIVLIKSKRLTILLVMSLICSLLIPVSTLSAATEVQPESFEGTNVPQEWSAIGGGSVSLSNLHAKTGSNSLMWTWSNGSKLQSTNLPNIAEAMGNKGG</sequence>
<keyword evidence="1" id="KW-0812">Transmembrane</keyword>
<dbReference type="Gene3D" id="2.60.120.430">
    <property type="entry name" value="Galactose-binding lectin"/>
    <property type="match status" value="1"/>
</dbReference>
<comment type="caution">
    <text evidence="3">The sequence shown here is derived from an EMBL/GenBank/DDBJ whole genome shotgun (WGS) entry which is preliminary data.</text>
</comment>
<evidence type="ECO:0000313" key="4">
    <source>
        <dbReference type="Proteomes" id="UP001597362"/>
    </source>
</evidence>
<evidence type="ECO:0000256" key="1">
    <source>
        <dbReference type="SAM" id="Phobius"/>
    </source>
</evidence>
<gene>
    <name evidence="3" type="ORF">ACFSJH_02625</name>
</gene>
<dbReference type="Pfam" id="PF09092">
    <property type="entry name" value="Lyase_N"/>
    <property type="match status" value="1"/>
</dbReference>
<dbReference type="InterPro" id="IPR015176">
    <property type="entry name" value="Lyase_N"/>
</dbReference>
<keyword evidence="1" id="KW-0472">Membrane</keyword>
<protein>
    <submittedName>
        <fullName evidence="3">Chondroitinase family protein</fullName>
    </submittedName>
</protein>